<sequence>MNLINQKEGGDHPVEIDLTVEDLKKIPILGAISDPALELIRTFMRPRYFFGGDFIFRQGDFSYDAYIIIHGEAEVIKRTQGRGEVGIALLGPMDVFGETSMIGIQNRFTTLRAVSPVSALCLVVEGMNALYRYDLKSYTILLLNVARSLSRRVDQLVTIIADTKCGAFS</sequence>
<dbReference type="EMBL" id="CP016908">
    <property type="protein sequence ID" value="APR99258.1"/>
    <property type="molecule type" value="Genomic_DNA"/>
</dbReference>
<dbReference type="Proteomes" id="UP000185544">
    <property type="component" value="Chromosome"/>
</dbReference>
<dbReference type="KEGG" id="pabo:BCY86_00145"/>
<evidence type="ECO:0000313" key="3">
    <source>
        <dbReference type="EMBL" id="APR99258.1"/>
    </source>
</evidence>
<keyword evidence="1" id="KW-0407">Ion channel</keyword>
<dbReference type="AlphaFoldDB" id="A0A1L6MUS0"/>
<dbReference type="OrthoDB" id="9784809at2"/>
<evidence type="ECO:0000259" key="2">
    <source>
        <dbReference type="PROSITE" id="PS50042"/>
    </source>
</evidence>
<evidence type="ECO:0000313" key="4">
    <source>
        <dbReference type="Proteomes" id="UP000185544"/>
    </source>
</evidence>
<dbReference type="Gene3D" id="2.60.120.10">
    <property type="entry name" value="Jelly Rolls"/>
    <property type="match status" value="1"/>
</dbReference>
<organism evidence="3 4">
    <name type="scientific">Pajaroellobacter abortibovis</name>
    <dbReference type="NCBI Taxonomy" id="1882918"/>
    <lineage>
        <taxon>Bacteria</taxon>
        <taxon>Pseudomonadati</taxon>
        <taxon>Myxococcota</taxon>
        <taxon>Polyangia</taxon>
        <taxon>Polyangiales</taxon>
        <taxon>Polyangiaceae</taxon>
    </lineage>
</organism>
<dbReference type="CDD" id="cd00038">
    <property type="entry name" value="CAP_ED"/>
    <property type="match status" value="1"/>
</dbReference>
<dbReference type="STRING" id="1882918.BCY86_00145"/>
<dbReference type="GO" id="GO:0005221">
    <property type="term" value="F:intracellularly cyclic nucleotide-activated monoatomic cation channel activity"/>
    <property type="evidence" value="ECO:0007669"/>
    <property type="project" value="InterPro"/>
</dbReference>
<reference evidence="3 4" key="1">
    <citation type="submission" date="2016-08" db="EMBL/GenBank/DDBJ databases">
        <title>Identification and validation of antigenic proteins from Pajaroellobacter abortibovis using de-novo genome sequence assembly and reverse vaccinology.</title>
        <authorList>
            <person name="Welly B.T."/>
            <person name="Miller M.R."/>
            <person name="Stott J.L."/>
            <person name="Blanchard M.T."/>
            <person name="Islas-Trejo A.D."/>
            <person name="O'Rourke S.M."/>
            <person name="Young A.E."/>
            <person name="Medrano J.F."/>
            <person name="Van Eenennaam A.L."/>
        </authorList>
    </citation>
    <scope>NUCLEOTIDE SEQUENCE [LARGE SCALE GENOMIC DNA]</scope>
    <source>
        <strain evidence="3 4">BTF92-0548A/99-0131</strain>
    </source>
</reference>
<dbReference type="GO" id="GO:0044877">
    <property type="term" value="F:protein-containing complex binding"/>
    <property type="evidence" value="ECO:0007669"/>
    <property type="project" value="TreeGrafter"/>
</dbReference>
<dbReference type="SUPFAM" id="SSF51206">
    <property type="entry name" value="cAMP-binding domain-like"/>
    <property type="match status" value="1"/>
</dbReference>
<keyword evidence="4" id="KW-1185">Reference proteome</keyword>
<dbReference type="PANTHER" id="PTHR45638">
    <property type="entry name" value="CYCLIC NUCLEOTIDE-GATED CATION CHANNEL SUBUNIT A"/>
    <property type="match status" value="1"/>
</dbReference>
<keyword evidence="1" id="KW-0406">Ion transport</keyword>
<evidence type="ECO:0000256" key="1">
    <source>
        <dbReference type="ARBA" id="ARBA00023286"/>
    </source>
</evidence>
<name>A0A1L6MUS0_9BACT</name>
<dbReference type="RefSeq" id="WP_075275892.1">
    <property type="nucleotide sequence ID" value="NZ_CP016908.1"/>
</dbReference>
<accession>A0A1L6MUS0</accession>
<dbReference type="SMART" id="SM00100">
    <property type="entry name" value="cNMP"/>
    <property type="match status" value="1"/>
</dbReference>
<protein>
    <recommendedName>
        <fullName evidence="2">Cyclic nucleotide-binding domain-containing protein</fullName>
    </recommendedName>
</protein>
<dbReference type="InterPro" id="IPR050866">
    <property type="entry name" value="CNG_cation_channel"/>
</dbReference>
<dbReference type="PROSITE" id="PS50042">
    <property type="entry name" value="CNMP_BINDING_3"/>
    <property type="match status" value="1"/>
</dbReference>
<dbReference type="InterPro" id="IPR014710">
    <property type="entry name" value="RmlC-like_jellyroll"/>
</dbReference>
<dbReference type="InterPro" id="IPR018490">
    <property type="entry name" value="cNMP-bd_dom_sf"/>
</dbReference>
<dbReference type="Pfam" id="PF00027">
    <property type="entry name" value="cNMP_binding"/>
    <property type="match status" value="1"/>
</dbReference>
<feature type="domain" description="Cyclic nucleotide-binding" evidence="2">
    <location>
        <begin position="28"/>
        <end position="122"/>
    </location>
</feature>
<dbReference type="PANTHER" id="PTHR45638:SF11">
    <property type="entry name" value="CYCLIC NUCLEOTIDE-GATED CATION CHANNEL SUBUNIT A"/>
    <property type="match status" value="1"/>
</dbReference>
<dbReference type="InterPro" id="IPR000595">
    <property type="entry name" value="cNMP-bd_dom"/>
</dbReference>
<keyword evidence="1" id="KW-0813">Transport</keyword>
<proteinExistence type="predicted"/>
<gene>
    <name evidence="3" type="ORF">BCY86_00145</name>
</gene>
<keyword evidence="1" id="KW-1071">Ligand-gated ion channel</keyword>